<evidence type="ECO:0000256" key="4">
    <source>
        <dbReference type="ARBA" id="ARBA00022982"/>
    </source>
</evidence>
<dbReference type="InterPro" id="IPR051269">
    <property type="entry name" value="Fe-S_cluster_ET"/>
</dbReference>
<dbReference type="PANTHER" id="PTHR36923">
    <property type="entry name" value="FERREDOXIN"/>
    <property type="match status" value="1"/>
</dbReference>
<dbReference type="RefSeq" id="WP_327100670.1">
    <property type="nucleotide sequence ID" value="NZ_CP109149.1"/>
</dbReference>
<dbReference type="Pfam" id="PF13459">
    <property type="entry name" value="Fer4_15"/>
    <property type="match status" value="1"/>
</dbReference>
<keyword evidence="6" id="KW-0411">Iron-sulfur</keyword>
<dbReference type="PANTHER" id="PTHR36923:SF3">
    <property type="entry name" value="FERREDOXIN"/>
    <property type="match status" value="1"/>
</dbReference>
<keyword evidence="7" id="KW-0003">3Fe-4S</keyword>
<evidence type="ECO:0000256" key="1">
    <source>
        <dbReference type="ARBA" id="ARBA00001927"/>
    </source>
</evidence>
<keyword evidence="5" id="KW-0408">Iron</keyword>
<dbReference type="Gene3D" id="3.30.70.20">
    <property type="match status" value="1"/>
</dbReference>
<proteinExistence type="predicted"/>
<evidence type="ECO:0000256" key="6">
    <source>
        <dbReference type="ARBA" id="ARBA00023014"/>
    </source>
</evidence>
<sequence length="69" mass="7178">MKISVDPQKCEGHALCAAIAPTVFEVGDDDLSRVIDPAPDNKAWPDIRAAVASCPTLAITASDDIADQG</sequence>
<evidence type="ECO:0000256" key="7">
    <source>
        <dbReference type="ARBA" id="ARBA00023291"/>
    </source>
</evidence>
<evidence type="ECO:0000256" key="5">
    <source>
        <dbReference type="ARBA" id="ARBA00023004"/>
    </source>
</evidence>
<protein>
    <submittedName>
        <fullName evidence="8">Ferredoxin</fullName>
    </submittedName>
</protein>
<name>A0ABZ1YZG3_9NOCA</name>
<organism evidence="8 9">
    <name type="scientific">Nocardia vinacea</name>
    <dbReference type="NCBI Taxonomy" id="96468"/>
    <lineage>
        <taxon>Bacteria</taxon>
        <taxon>Bacillati</taxon>
        <taxon>Actinomycetota</taxon>
        <taxon>Actinomycetes</taxon>
        <taxon>Mycobacteriales</taxon>
        <taxon>Nocardiaceae</taxon>
        <taxon>Nocardia</taxon>
    </lineage>
</organism>
<comment type="cofactor">
    <cofactor evidence="1">
        <name>[3Fe-4S] cluster</name>
        <dbReference type="ChEBI" id="CHEBI:21137"/>
    </cofactor>
</comment>
<keyword evidence="2" id="KW-0813">Transport</keyword>
<dbReference type="SUPFAM" id="SSF54862">
    <property type="entry name" value="4Fe-4S ferredoxins"/>
    <property type="match status" value="1"/>
</dbReference>
<evidence type="ECO:0000256" key="3">
    <source>
        <dbReference type="ARBA" id="ARBA00022723"/>
    </source>
</evidence>
<keyword evidence="4" id="KW-0249">Electron transport</keyword>
<evidence type="ECO:0000256" key="2">
    <source>
        <dbReference type="ARBA" id="ARBA00022448"/>
    </source>
</evidence>
<dbReference type="Proteomes" id="UP001432062">
    <property type="component" value="Chromosome"/>
</dbReference>
<gene>
    <name evidence="8" type="ORF">OG563_05035</name>
</gene>
<evidence type="ECO:0000313" key="8">
    <source>
        <dbReference type="EMBL" id="WUV47605.1"/>
    </source>
</evidence>
<accession>A0ABZ1YZG3</accession>
<keyword evidence="3" id="KW-0479">Metal-binding</keyword>
<evidence type="ECO:0000313" key="9">
    <source>
        <dbReference type="Proteomes" id="UP001432062"/>
    </source>
</evidence>
<dbReference type="EMBL" id="CP109441">
    <property type="protein sequence ID" value="WUV47605.1"/>
    <property type="molecule type" value="Genomic_DNA"/>
</dbReference>
<keyword evidence="9" id="KW-1185">Reference proteome</keyword>
<reference evidence="8" key="1">
    <citation type="submission" date="2022-10" db="EMBL/GenBank/DDBJ databases">
        <title>The complete genomes of actinobacterial strains from the NBC collection.</title>
        <authorList>
            <person name="Joergensen T.S."/>
            <person name="Alvarez Arevalo M."/>
            <person name="Sterndorff E.B."/>
            <person name="Faurdal D."/>
            <person name="Vuksanovic O."/>
            <person name="Mourched A.-S."/>
            <person name="Charusanti P."/>
            <person name="Shaw S."/>
            <person name="Blin K."/>
            <person name="Weber T."/>
        </authorList>
    </citation>
    <scope>NUCLEOTIDE SEQUENCE</scope>
    <source>
        <strain evidence="8">NBC_01482</strain>
    </source>
</reference>